<dbReference type="Proteomes" id="UP000050497">
    <property type="component" value="Unassembled WGS sequence"/>
</dbReference>
<dbReference type="EMBL" id="LJSX01000019">
    <property type="protein sequence ID" value="KPQ10041.1"/>
    <property type="molecule type" value="Genomic_DNA"/>
</dbReference>
<proteinExistence type="inferred from homology"/>
<protein>
    <recommendedName>
        <fullName evidence="1">2-hydroxychromene-2-carboxylate isomerase</fullName>
        <ecNumber evidence="1">5.99.1.4</ecNumber>
    </recommendedName>
</protein>
<dbReference type="GO" id="GO:0004602">
    <property type="term" value="F:glutathione peroxidase activity"/>
    <property type="evidence" value="ECO:0007669"/>
    <property type="project" value="TreeGrafter"/>
</dbReference>
<dbReference type="Gene3D" id="3.40.30.10">
    <property type="entry name" value="Glutaredoxin"/>
    <property type="match status" value="1"/>
</dbReference>
<dbReference type="InterPro" id="IPR044087">
    <property type="entry name" value="NahD-like"/>
</dbReference>
<name>A0A0P7X552_9HYPH</name>
<evidence type="ECO:0000259" key="3">
    <source>
        <dbReference type="Pfam" id="PF01323"/>
    </source>
</evidence>
<comment type="similarity">
    <text evidence="1">Belongs to the GST superfamily. NadH family.</text>
</comment>
<dbReference type="Pfam" id="PF01323">
    <property type="entry name" value="DSBA"/>
    <property type="match status" value="1"/>
</dbReference>
<comment type="catalytic activity">
    <reaction evidence="1">
        <text>2-hydroxychromene-2-carboxylate = (3E)-4-(2-hydroxyphenyl)-2-oxobut-3-enoate</text>
        <dbReference type="Rhea" id="RHEA:27401"/>
        <dbReference type="ChEBI" id="CHEBI:59350"/>
        <dbReference type="ChEBI" id="CHEBI:59353"/>
        <dbReference type="EC" id="5.99.1.4"/>
    </reaction>
</comment>
<keyword evidence="7" id="KW-1185">Reference proteome</keyword>
<dbReference type="InterPro" id="IPR051924">
    <property type="entry name" value="GST_Kappa/NadH"/>
</dbReference>
<dbReference type="CDD" id="cd03022">
    <property type="entry name" value="DsbA_HCCA_Iso"/>
    <property type="match status" value="1"/>
</dbReference>
<evidence type="ECO:0000313" key="6">
    <source>
        <dbReference type="Proteomes" id="UP000050497"/>
    </source>
</evidence>
<keyword evidence="1 4" id="KW-0413">Isomerase</keyword>
<dbReference type="OrthoDB" id="5244108at2"/>
<dbReference type="AlphaFoldDB" id="A0A0P7X552"/>
<organism evidence="4 6">
    <name type="scientific">Saliniramus fredricksonii</name>
    <dbReference type="NCBI Taxonomy" id="1653334"/>
    <lineage>
        <taxon>Bacteria</taxon>
        <taxon>Pseudomonadati</taxon>
        <taxon>Pseudomonadota</taxon>
        <taxon>Alphaproteobacteria</taxon>
        <taxon>Hyphomicrobiales</taxon>
        <taxon>Salinarimonadaceae</taxon>
        <taxon>Saliniramus</taxon>
    </lineage>
</organism>
<dbReference type="EMBL" id="FMBM01000002">
    <property type="protein sequence ID" value="SCC80524.1"/>
    <property type="molecule type" value="Genomic_DNA"/>
</dbReference>
<dbReference type="InterPro" id="IPR014440">
    <property type="entry name" value="HCCAis_GSTk"/>
</dbReference>
<evidence type="ECO:0000256" key="1">
    <source>
        <dbReference type="PIRNR" id="PIRNR006386"/>
    </source>
</evidence>
<dbReference type="GO" id="GO:0004364">
    <property type="term" value="F:glutathione transferase activity"/>
    <property type="evidence" value="ECO:0007669"/>
    <property type="project" value="TreeGrafter"/>
</dbReference>
<reference evidence="4 6" key="1">
    <citation type="submission" date="2015-09" db="EMBL/GenBank/DDBJ databases">
        <title>Identification and resolution of microdiversity through metagenomic sequencing of parallel consortia.</title>
        <authorList>
            <person name="Nelson W.C."/>
            <person name="Romine M.F."/>
            <person name="Lindemann S.R."/>
        </authorList>
    </citation>
    <scope>NUCLEOTIDE SEQUENCE [LARGE SCALE GENOMIC DNA]</scope>
    <source>
        <strain evidence="4">HL-109</strain>
    </source>
</reference>
<feature type="active site" description="Nucleophile" evidence="2">
    <location>
        <position position="13"/>
    </location>
</feature>
<dbReference type="PANTHER" id="PTHR42943">
    <property type="entry name" value="GLUTATHIONE S-TRANSFERASE KAPPA"/>
    <property type="match status" value="1"/>
</dbReference>
<dbReference type="GO" id="GO:0018845">
    <property type="term" value="F:2-hydroxychromene-2-carboxylate isomerase activity"/>
    <property type="evidence" value="ECO:0007669"/>
    <property type="project" value="UniProtKB-UniRule"/>
</dbReference>
<dbReference type="GO" id="GO:1901170">
    <property type="term" value="P:naphthalene catabolic process"/>
    <property type="evidence" value="ECO:0007669"/>
    <property type="project" value="InterPro"/>
</dbReference>
<evidence type="ECO:0000256" key="2">
    <source>
        <dbReference type="PIRSR" id="PIRSR006386-1"/>
    </source>
</evidence>
<dbReference type="InterPro" id="IPR036249">
    <property type="entry name" value="Thioredoxin-like_sf"/>
</dbReference>
<dbReference type="InterPro" id="IPR001853">
    <property type="entry name" value="DSBA-like_thioredoxin_dom"/>
</dbReference>
<gene>
    <name evidence="5" type="ORF">GA0071312_1543</name>
    <name evidence="4" type="ORF">HLUCCO17_12250</name>
</gene>
<dbReference type="PANTHER" id="PTHR42943:SF13">
    <property type="entry name" value="GLUTATHIONE S-TRANSFERASE KAPPA-RELATED"/>
    <property type="match status" value="1"/>
</dbReference>
<comment type="caution">
    <text evidence="4">The sequence shown here is derived from an EMBL/GenBank/DDBJ whole genome shotgun (WGS) entry which is preliminary data.</text>
</comment>
<dbReference type="GO" id="GO:0006749">
    <property type="term" value="P:glutathione metabolic process"/>
    <property type="evidence" value="ECO:0007669"/>
    <property type="project" value="TreeGrafter"/>
</dbReference>
<feature type="domain" description="DSBA-like thioredoxin" evidence="3">
    <location>
        <begin position="4"/>
        <end position="196"/>
    </location>
</feature>
<evidence type="ECO:0000313" key="4">
    <source>
        <dbReference type="EMBL" id="KPQ10041.1"/>
    </source>
</evidence>
<dbReference type="PIRSF" id="PIRSF006386">
    <property type="entry name" value="HCCAis_GSTk"/>
    <property type="match status" value="1"/>
</dbReference>
<dbReference type="PATRIC" id="fig|1653334.4.peg.193"/>
<dbReference type="SUPFAM" id="SSF52833">
    <property type="entry name" value="Thioredoxin-like"/>
    <property type="match status" value="1"/>
</dbReference>
<sequence>MTRTITYYFTSSSPWTHIGHEPFLEVVGRHALKVEYRPMPVPEVFARTGGLPLGQRPKQRQRYRLLELQRWRDRRGMTFNIQPRFFPVDPGLADRSVIALIARDRDPGAYLRRIFETVWEEEGDISDAGTLAALLDEAGHPAQAVLDEARGNAVEALYRLNADSAVAADVFGAPSYVLDGEVFWGQDRVELLDDALSSGRAPYKP</sequence>
<evidence type="ECO:0000313" key="5">
    <source>
        <dbReference type="EMBL" id="SCC80524.1"/>
    </source>
</evidence>
<dbReference type="EC" id="5.99.1.4" evidence="1"/>
<dbReference type="STRING" id="1653334.GA0071312_1543"/>
<dbReference type="RefSeq" id="WP_074444488.1">
    <property type="nucleotide sequence ID" value="NZ_FMBM01000002.1"/>
</dbReference>
<accession>A0A0P7X552</accession>
<dbReference type="Proteomes" id="UP000182800">
    <property type="component" value="Unassembled WGS sequence"/>
</dbReference>
<evidence type="ECO:0000313" key="7">
    <source>
        <dbReference type="Proteomes" id="UP000182800"/>
    </source>
</evidence>
<reference evidence="5 7" key="2">
    <citation type="submission" date="2016-08" db="EMBL/GenBank/DDBJ databases">
        <authorList>
            <person name="Varghese N."/>
            <person name="Submissions Spin"/>
        </authorList>
    </citation>
    <scope>NUCLEOTIDE SEQUENCE [LARGE SCALE GENOMIC DNA]</scope>
    <source>
        <strain evidence="5 7">HL-109</strain>
    </source>
</reference>